<dbReference type="PANTHER" id="PTHR41523">
    <property type="entry name" value="TWO-COMPONENT SYSTEM SENSOR PROTEIN"/>
    <property type="match status" value="1"/>
</dbReference>
<dbReference type="InterPro" id="IPR011102">
    <property type="entry name" value="Sig_transdc_His_kinase_HWE"/>
</dbReference>
<evidence type="ECO:0000256" key="9">
    <source>
        <dbReference type="ARBA" id="ARBA00022679"/>
    </source>
</evidence>
<evidence type="ECO:0000256" key="3">
    <source>
        <dbReference type="ARBA" id="ARBA00021740"/>
    </source>
</evidence>
<feature type="region of interest" description="Disordered" evidence="17">
    <location>
        <begin position="1"/>
        <end position="27"/>
    </location>
</feature>
<dbReference type="PANTHER" id="PTHR41523:SF8">
    <property type="entry name" value="ETHYLENE RESPONSE SENSOR PROTEIN"/>
    <property type="match status" value="1"/>
</dbReference>
<dbReference type="AlphaFoldDB" id="A0AAJ1U1G8"/>
<dbReference type="SMART" id="SM00065">
    <property type="entry name" value="GAF"/>
    <property type="match status" value="1"/>
</dbReference>
<dbReference type="PROSITE" id="PS50112">
    <property type="entry name" value="PAS"/>
    <property type="match status" value="1"/>
</dbReference>
<keyword evidence="7" id="KW-0285">Flavoprotein</keyword>
<evidence type="ECO:0000256" key="11">
    <source>
        <dbReference type="ARBA" id="ARBA00022741"/>
    </source>
</evidence>
<evidence type="ECO:0000256" key="15">
    <source>
        <dbReference type="ARBA" id="ARBA00023026"/>
    </source>
</evidence>
<evidence type="ECO:0000256" key="8">
    <source>
        <dbReference type="ARBA" id="ARBA00022643"/>
    </source>
</evidence>
<dbReference type="Gene3D" id="3.30.565.10">
    <property type="entry name" value="Histidine kinase-like ATPase, C-terminal domain"/>
    <property type="match status" value="1"/>
</dbReference>
<evidence type="ECO:0000256" key="16">
    <source>
        <dbReference type="ARBA" id="ARBA00023170"/>
    </source>
</evidence>
<comment type="catalytic activity">
    <reaction evidence="1">
        <text>ATP + protein L-histidine = ADP + protein N-phospho-L-histidine.</text>
        <dbReference type="EC" id="2.7.13.3"/>
    </reaction>
</comment>
<evidence type="ECO:0000256" key="1">
    <source>
        <dbReference type="ARBA" id="ARBA00000085"/>
    </source>
</evidence>
<dbReference type="Gene3D" id="3.30.450.40">
    <property type="match status" value="1"/>
</dbReference>
<dbReference type="PROSITE" id="PS50113">
    <property type="entry name" value="PAC"/>
    <property type="match status" value="2"/>
</dbReference>
<dbReference type="InterPro" id="IPR036890">
    <property type="entry name" value="HATPase_C_sf"/>
</dbReference>
<dbReference type="Pfam" id="PF01590">
    <property type="entry name" value="GAF"/>
    <property type="match status" value="1"/>
</dbReference>
<evidence type="ECO:0000259" key="18">
    <source>
        <dbReference type="PROSITE" id="PS50112"/>
    </source>
</evidence>
<dbReference type="InterPro" id="IPR029016">
    <property type="entry name" value="GAF-like_dom_sf"/>
</dbReference>
<name>A0AAJ1U1G8_9HYPH</name>
<dbReference type="GO" id="GO:0005524">
    <property type="term" value="F:ATP binding"/>
    <property type="evidence" value="ECO:0007669"/>
    <property type="project" value="UniProtKB-KW"/>
</dbReference>
<reference evidence="20" key="1">
    <citation type="submission" date="2023-07" db="EMBL/GenBank/DDBJ databases">
        <title>Genomic Encyclopedia of Type Strains, Phase IV (KMG-IV): sequencing the most valuable type-strain genomes for metagenomic binning, comparative biology and taxonomic classification.</title>
        <authorList>
            <person name="Goeker M."/>
        </authorList>
    </citation>
    <scope>NUCLEOTIDE SEQUENCE</scope>
    <source>
        <strain evidence="20">DSM 19569</strain>
    </source>
</reference>
<dbReference type="SMART" id="SM00091">
    <property type="entry name" value="PAS"/>
    <property type="match status" value="2"/>
</dbReference>
<keyword evidence="8" id="KW-0288">FMN</keyword>
<evidence type="ECO:0000256" key="17">
    <source>
        <dbReference type="SAM" id="MobiDB-lite"/>
    </source>
</evidence>
<protein>
    <recommendedName>
        <fullName evidence="3">Blue-light-activated histidine kinase</fullName>
        <ecNumber evidence="2">2.7.13.3</ecNumber>
    </recommendedName>
</protein>
<dbReference type="InterPro" id="IPR000700">
    <property type="entry name" value="PAS-assoc_C"/>
</dbReference>
<keyword evidence="10" id="KW-0677">Repeat</keyword>
<evidence type="ECO:0000256" key="14">
    <source>
        <dbReference type="ARBA" id="ARBA00022991"/>
    </source>
</evidence>
<dbReference type="EC" id="2.7.13.3" evidence="2"/>
<sequence length="650" mass="71983">MQPPVTRLFERETMDAPPPNTRADFEPTDRRWSRADRLAELHDLAILDSEPEPLYDDLVRIAAHVCRAPVALVSLVDAERQWFKSEFGLGKRELPIDCSVCAHTIEAGESLIIPDLADDPRTIDNPLVTGGPGFRFYAGAVIRGTQGIPLGALCVLDRTPRPEGLDAAQTATLTALARQISTLLEYRRTHAQVAAREAELAASERRFRVMTAAMPQMVWTTLPDGFHDYYNDRWYEFTGMPYGSTDGEGWNDVFHPDDQERAWTRWRHSLETGEPYEIEYRLRHRDGAYRWTLGRAMPIRDAEGRIERWFGTCTDIDDLKRAEAEARKLAAIVEASKDFIGLYTLGGAVTHLNEAALALVGLPDLAAARRHRMEDFFSPESRRVLAETVLPAVQQKGYWEGELAFRHFGTGEAVAVLYNIFPVRDPTGAEIGYATVTRDLREAKRAEEARDLLIRELSHRIKNIFAVVGGLAALTARSDPAAKPFASAFRERLGALARAHEYVRPHSPDSAPEVAGQTVLGLMRLIMAAYEEGGRARVAISGDDAEIGERTATALALIMHEQATNAMKYGGLSTKEGGVSLSGLRDGERYTLTWAEAGGPPVTGRPSRQGFGTVLAERSVAGQLDGVLEHDWAPEGLLMRLSMPLANLRH</sequence>
<evidence type="ECO:0000256" key="5">
    <source>
        <dbReference type="ARBA" id="ARBA00022553"/>
    </source>
</evidence>
<evidence type="ECO:0000313" key="20">
    <source>
        <dbReference type="EMBL" id="MDQ0546243.1"/>
    </source>
</evidence>
<dbReference type="InterPro" id="IPR001610">
    <property type="entry name" value="PAC"/>
</dbReference>
<keyword evidence="15" id="KW-0843">Virulence</keyword>
<organism evidence="20 21">
    <name type="scientific">Methylobacterium brachiatum</name>
    <dbReference type="NCBI Taxonomy" id="269660"/>
    <lineage>
        <taxon>Bacteria</taxon>
        <taxon>Pseudomonadati</taxon>
        <taxon>Pseudomonadota</taxon>
        <taxon>Alphaproteobacteria</taxon>
        <taxon>Hyphomicrobiales</taxon>
        <taxon>Methylobacteriaceae</taxon>
        <taxon>Methylobacterium</taxon>
    </lineage>
</organism>
<dbReference type="NCBIfam" id="TIGR00229">
    <property type="entry name" value="sensory_box"/>
    <property type="match status" value="2"/>
</dbReference>
<keyword evidence="16" id="KW-0675">Receptor</keyword>
<dbReference type="GO" id="GO:0004673">
    <property type="term" value="F:protein histidine kinase activity"/>
    <property type="evidence" value="ECO:0007669"/>
    <property type="project" value="UniProtKB-EC"/>
</dbReference>
<dbReference type="InterPro" id="IPR013656">
    <property type="entry name" value="PAS_4"/>
</dbReference>
<feature type="domain" description="PAC" evidence="19">
    <location>
        <begin position="276"/>
        <end position="328"/>
    </location>
</feature>
<keyword evidence="6" id="KW-0716">Sensory transduction</keyword>
<evidence type="ECO:0000256" key="12">
    <source>
        <dbReference type="ARBA" id="ARBA00022777"/>
    </source>
</evidence>
<dbReference type="SUPFAM" id="SSF55781">
    <property type="entry name" value="GAF domain-like"/>
    <property type="match status" value="1"/>
</dbReference>
<gene>
    <name evidence="20" type="ORF">QO001_005194</name>
</gene>
<keyword evidence="4" id="KW-0600">Photoreceptor protein</keyword>
<keyword evidence="14" id="KW-0157">Chromophore</keyword>
<dbReference type="EMBL" id="JAUSWL010000013">
    <property type="protein sequence ID" value="MDQ0546243.1"/>
    <property type="molecule type" value="Genomic_DNA"/>
</dbReference>
<dbReference type="InterPro" id="IPR003018">
    <property type="entry name" value="GAF"/>
</dbReference>
<evidence type="ECO:0000313" key="21">
    <source>
        <dbReference type="Proteomes" id="UP001223420"/>
    </source>
</evidence>
<dbReference type="InterPro" id="IPR000014">
    <property type="entry name" value="PAS"/>
</dbReference>
<dbReference type="Pfam" id="PF08447">
    <property type="entry name" value="PAS_3"/>
    <property type="match status" value="1"/>
</dbReference>
<keyword evidence="11" id="KW-0547">Nucleotide-binding</keyword>
<dbReference type="GO" id="GO:0009881">
    <property type="term" value="F:photoreceptor activity"/>
    <property type="evidence" value="ECO:0007669"/>
    <property type="project" value="UniProtKB-KW"/>
</dbReference>
<comment type="caution">
    <text evidence="20">The sequence shown here is derived from an EMBL/GenBank/DDBJ whole genome shotgun (WGS) entry which is preliminary data.</text>
</comment>
<keyword evidence="9" id="KW-0808">Transferase</keyword>
<dbReference type="Proteomes" id="UP001223420">
    <property type="component" value="Unassembled WGS sequence"/>
</dbReference>
<dbReference type="InterPro" id="IPR013655">
    <property type="entry name" value="PAS_fold_3"/>
</dbReference>
<dbReference type="FunFam" id="3.30.450.20:FF:000099">
    <property type="entry name" value="Sensory box sensor histidine kinase"/>
    <property type="match status" value="1"/>
</dbReference>
<evidence type="ECO:0000256" key="6">
    <source>
        <dbReference type="ARBA" id="ARBA00022606"/>
    </source>
</evidence>
<dbReference type="CDD" id="cd00130">
    <property type="entry name" value="PAS"/>
    <property type="match status" value="2"/>
</dbReference>
<keyword evidence="12" id="KW-0418">Kinase</keyword>
<keyword evidence="13" id="KW-0067">ATP-binding</keyword>
<evidence type="ECO:0000259" key="19">
    <source>
        <dbReference type="PROSITE" id="PS50113"/>
    </source>
</evidence>
<accession>A0AAJ1U1G8</accession>
<evidence type="ECO:0000256" key="13">
    <source>
        <dbReference type="ARBA" id="ARBA00022840"/>
    </source>
</evidence>
<dbReference type="Pfam" id="PF07536">
    <property type="entry name" value="HWE_HK"/>
    <property type="match status" value="1"/>
</dbReference>
<dbReference type="SUPFAM" id="SSF55785">
    <property type="entry name" value="PYP-like sensor domain (PAS domain)"/>
    <property type="match status" value="2"/>
</dbReference>
<dbReference type="SMART" id="SM00086">
    <property type="entry name" value="PAC"/>
    <property type="match status" value="1"/>
</dbReference>
<evidence type="ECO:0000256" key="7">
    <source>
        <dbReference type="ARBA" id="ARBA00022630"/>
    </source>
</evidence>
<feature type="domain" description="PAC" evidence="19">
    <location>
        <begin position="399"/>
        <end position="452"/>
    </location>
</feature>
<dbReference type="Pfam" id="PF08448">
    <property type="entry name" value="PAS_4"/>
    <property type="match status" value="1"/>
</dbReference>
<proteinExistence type="predicted"/>
<dbReference type="Gene3D" id="3.30.450.20">
    <property type="entry name" value="PAS domain"/>
    <property type="match status" value="2"/>
</dbReference>
<evidence type="ECO:0000256" key="10">
    <source>
        <dbReference type="ARBA" id="ARBA00022737"/>
    </source>
</evidence>
<keyword evidence="5" id="KW-0597">Phosphoprotein</keyword>
<evidence type="ECO:0000256" key="4">
    <source>
        <dbReference type="ARBA" id="ARBA00022543"/>
    </source>
</evidence>
<evidence type="ECO:0000256" key="2">
    <source>
        <dbReference type="ARBA" id="ARBA00012438"/>
    </source>
</evidence>
<dbReference type="SMART" id="SM00911">
    <property type="entry name" value="HWE_HK"/>
    <property type="match status" value="1"/>
</dbReference>
<feature type="domain" description="PAS" evidence="18">
    <location>
        <begin position="325"/>
        <end position="396"/>
    </location>
</feature>
<dbReference type="InterPro" id="IPR035965">
    <property type="entry name" value="PAS-like_dom_sf"/>
</dbReference>